<dbReference type="PROSITE" id="PS50893">
    <property type="entry name" value="ABC_TRANSPORTER_2"/>
    <property type="match status" value="1"/>
</dbReference>
<evidence type="ECO:0000256" key="10">
    <source>
        <dbReference type="ARBA" id="ARBA00023136"/>
    </source>
</evidence>
<dbReference type="InterPro" id="IPR003593">
    <property type="entry name" value="AAA+_ATPase"/>
</dbReference>
<dbReference type="Proteomes" id="UP001174136">
    <property type="component" value="Unassembled WGS sequence"/>
</dbReference>
<dbReference type="AlphaFoldDB" id="A0AA47N1W5"/>
<keyword evidence="9 11" id="KW-1133">Transmembrane helix</keyword>
<dbReference type="PANTHER" id="PTHR43394:SF14">
    <property type="entry name" value="TRANSPORTER 2, ATP BINDING CASSETTE SUBFAMILY B"/>
    <property type="match status" value="1"/>
</dbReference>
<gene>
    <name evidence="14" type="primary">Tap2_0</name>
    <name evidence="14" type="ORF">N1851_009096</name>
</gene>
<evidence type="ECO:0000256" key="3">
    <source>
        <dbReference type="ARBA" id="ARBA00022448"/>
    </source>
</evidence>
<evidence type="ECO:0000256" key="8">
    <source>
        <dbReference type="ARBA" id="ARBA00022967"/>
    </source>
</evidence>
<feature type="transmembrane region" description="Helical" evidence="11">
    <location>
        <begin position="63"/>
        <end position="82"/>
    </location>
</feature>
<dbReference type="InterPro" id="IPR011527">
    <property type="entry name" value="ABC1_TM_dom"/>
</dbReference>
<dbReference type="InterPro" id="IPR017871">
    <property type="entry name" value="ABC_transporter-like_CS"/>
</dbReference>
<feature type="domain" description="ABC transporter" evidence="12">
    <location>
        <begin position="476"/>
        <end position="710"/>
    </location>
</feature>
<dbReference type="GO" id="GO:0016020">
    <property type="term" value="C:membrane"/>
    <property type="evidence" value="ECO:0007669"/>
    <property type="project" value="InterPro"/>
</dbReference>
<feature type="transmembrane region" description="Helical" evidence="11">
    <location>
        <begin position="7"/>
        <end position="27"/>
    </location>
</feature>
<dbReference type="FunFam" id="3.40.50.300:FF:000140">
    <property type="entry name" value="Lipid A export ATP-binding/permease protein MsbA"/>
    <property type="match status" value="1"/>
</dbReference>
<comment type="caution">
    <text evidence="14">The sequence shown here is derived from an EMBL/GenBank/DDBJ whole genome shotgun (WGS) entry which is preliminary data.</text>
</comment>
<dbReference type="SMART" id="SM00382">
    <property type="entry name" value="AAA"/>
    <property type="match status" value="1"/>
</dbReference>
<proteinExistence type="inferred from homology"/>
<feature type="transmembrane region" description="Helical" evidence="11">
    <location>
        <begin position="158"/>
        <end position="181"/>
    </location>
</feature>
<keyword evidence="7" id="KW-0653">Protein transport</keyword>
<dbReference type="InterPro" id="IPR036640">
    <property type="entry name" value="ABC1_TM_sf"/>
</dbReference>
<keyword evidence="4 11" id="KW-0812">Transmembrane</keyword>
<evidence type="ECO:0000256" key="9">
    <source>
        <dbReference type="ARBA" id="ARBA00022989"/>
    </source>
</evidence>
<evidence type="ECO:0000256" key="5">
    <source>
        <dbReference type="ARBA" id="ARBA00022741"/>
    </source>
</evidence>
<keyword evidence="6" id="KW-0067">ATP-binding</keyword>
<comment type="similarity">
    <text evidence="2">Belongs to the ABC transporter superfamily. ABCB family. MHC peptide exporter (TC 3.A.1.209) subfamily.</text>
</comment>
<evidence type="ECO:0000259" key="13">
    <source>
        <dbReference type="PROSITE" id="PS50929"/>
    </source>
</evidence>
<feature type="domain" description="ABC transmembrane type-1" evidence="13">
    <location>
        <begin position="163"/>
        <end position="443"/>
    </location>
</feature>
<sequence>MKWRTYGCVLLWDMFFWLLLFTELVLFQCPSCGGLAGLWIFAIVKWILLYVWTLLLVDKPTAVLYRLVTLVCLLLPVVESGRSLLLLPVREDRGAAAAVPDLGVIVAAQVSAVLACALWELDLTDGHVKKGGAKKDGDGDDPWVLVARVLQYFMQDRLYLLCAFGSLILGAACESLIPLYQGRVMDMLRGQLYQAHFLRELGWLTLFSLGSSLFAALRGSTFMWVLARLNRRVKSLLYSSLLQQDIHFFEENQSGKLASRLHSDVDRMGRTVALNCNTIARSSIKSVLMLLLMVKLSWQLTLLTVLEMRLLSLLQSKYNTYSKEMKEQVQDCQAETNRLATQTIGSIRVVRSCRAERYEEKVYNQTQNHMCDIKRRKGNYSATFLLMNRMVNVVIKVLILVQGHTLVSSGQITVGNLLAFFLYQKPLSHSIQEFLSGTGDIASTAGVIAKVFSYLDRKPKRQQAGQLAPETLKGGISFQNVTFAYPSAPDQPVLKSLSMEIRPGKMTAIVGRTGEGKSSCVTLLKRLYEPQAGCILLDGLPLHSYNHKYLHQKVTLVSQNPVLFSGSVGYNIAYGLENCTPEMLEEAVKSTSASKFIASLEQKYDTDVGEGGVKLAAGQKQCVAIARALVRTPQVVILDEATSHLDIDIQQAVVTKMLLLGVTLLVVAHQKKTMERADHIILIEGGAVAEQGTHHDLLAKKGRYHRNYQELFD</sequence>
<dbReference type="PANTHER" id="PTHR43394">
    <property type="entry name" value="ATP-DEPENDENT PERMEASE MDL1, MITOCHONDRIAL"/>
    <property type="match status" value="1"/>
</dbReference>
<dbReference type="GO" id="GO:0012505">
    <property type="term" value="C:endomembrane system"/>
    <property type="evidence" value="ECO:0007669"/>
    <property type="project" value="UniProtKB-SubCell"/>
</dbReference>
<evidence type="ECO:0000256" key="4">
    <source>
        <dbReference type="ARBA" id="ARBA00022692"/>
    </source>
</evidence>
<dbReference type="Gene3D" id="3.40.50.300">
    <property type="entry name" value="P-loop containing nucleotide triphosphate hydrolases"/>
    <property type="match status" value="1"/>
</dbReference>
<dbReference type="GO" id="GO:0016887">
    <property type="term" value="F:ATP hydrolysis activity"/>
    <property type="evidence" value="ECO:0007669"/>
    <property type="project" value="InterPro"/>
</dbReference>
<feature type="transmembrane region" description="Helical" evidence="11">
    <location>
        <begin position="287"/>
        <end position="306"/>
    </location>
</feature>
<keyword evidence="3" id="KW-0813">Transport</keyword>
<keyword evidence="5" id="KW-0547">Nucleotide-binding</keyword>
<evidence type="ECO:0000313" key="14">
    <source>
        <dbReference type="EMBL" id="KAK0150137.1"/>
    </source>
</evidence>
<dbReference type="SUPFAM" id="SSF90123">
    <property type="entry name" value="ABC transporter transmembrane region"/>
    <property type="match status" value="1"/>
</dbReference>
<evidence type="ECO:0000256" key="1">
    <source>
        <dbReference type="ARBA" id="ARBA00004127"/>
    </source>
</evidence>
<dbReference type="GO" id="GO:0005524">
    <property type="term" value="F:ATP binding"/>
    <property type="evidence" value="ECO:0007669"/>
    <property type="project" value="UniProtKB-KW"/>
</dbReference>
<dbReference type="EMBL" id="JAOPHQ010001597">
    <property type="protein sequence ID" value="KAK0150137.1"/>
    <property type="molecule type" value="Genomic_DNA"/>
</dbReference>
<evidence type="ECO:0000256" key="7">
    <source>
        <dbReference type="ARBA" id="ARBA00022856"/>
    </source>
</evidence>
<dbReference type="InterPro" id="IPR003439">
    <property type="entry name" value="ABC_transporter-like_ATP-bd"/>
</dbReference>
<accession>A0AA47N1W5</accession>
<evidence type="ECO:0000256" key="11">
    <source>
        <dbReference type="SAM" id="Phobius"/>
    </source>
</evidence>
<evidence type="ECO:0000259" key="12">
    <source>
        <dbReference type="PROSITE" id="PS50893"/>
    </source>
</evidence>
<dbReference type="Pfam" id="PF00664">
    <property type="entry name" value="ABC_membrane"/>
    <property type="match status" value="1"/>
</dbReference>
<reference evidence="14" key="1">
    <citation type="journal article" date="2023" name="Front. Mar. Sci.">
        <title>A new Merluccius polli reference genome to investigate the effects of global change in West African waters.</title>
        <authorList>
            <person name="Mateo J.L."/>
            <person name="Blanco-Fernandez C."/>
            <person name="Garcia-Vazquez E."/>
            <person name="Machado-Schiaffino G."/>
        </authorList>
    </citation>
    <scope>NUCLEOTIDE SEQUENCE</scope>
    <source>
        <strain evidence="14">C29</strain>
        <tissue evidence="14">Fin</tissue>
    </source>
</reference>
<dbReference type="Gene3D" id="1.20.1560.10">
    <property type="entry name" value="ABC transporter type 1, transmembrane domain"/>
    <property type="match status" value="1"/>
</dbReference>
<evidence type="ECO:0000256" key="6">
    <source>
        <dbReference type="ARBA" id="ARBA00022840"/>
    </source>
</evidence>
<keyword evidence="7" id="KW-0571">Peptide transport</keyword>
<feature type="transmembrane region" description="Helical" evidence="11">
    <location>
        <begin position="33"/>
        <end position="56"/>
    </location>
</feature>
<evidence type="ECO:0000256" key="2">
    <source>
        <dbReference type="ARBA" id="ARBA00006493"/>
    </source>
</evidence>
<dbReference type="InterPro" id="IPR039421">
    <property type="entry name" value="Type_1_exporter"/>
</dbReference>
<keyword evidence="15" id="KW-1185">Reference proteome</keyword>
<feature type="transmembrane region" description="Helical" evidence="11">
    <location>
        <begin position="201"/>
        <end position="227"/>
    </location>
</feature>
<dbReference type="PROSITE" id="PS50929">
    <property type="entry name" value="ABC_TM1F"/>
    <property type="match status" value="1"/>
</dbReference>
<comment type="subcellular location">
    <subcellularLocation>
        <location evidence="1">Endomembrane system</location>
        <topology evidence="1">Multi-pass membrane protein</topology>
    </subcellularLocation>
</comment>
<dbReference type="PROSITE" id="PS00211">
    <property type="entry name" value="ABC_TRANSPORTER_1"/>
    <property type="match status" value="1"/>
</dbReference>
<keyword evidence="8" id="KW-1278">Translocase</keyword>
<protein>
    <submittedName>
        <fullName evidence="14">Antigen peptide transporter 2</fullName>
    </submittedName>
</protein>
<keyword evidence="10 11" id="KW-0472">Membrane</keyword>
<dbReference type="Pfam" id="PF00005">
    <property type="entry name" value="ABC_tran"/>
    <property type="match status" value="1"/>
</dbReference>
<dbReference type="SUPFAM" id="SSF52540">
    <property type="entry name" value="P-loop containing nucleoside triphosphate hydrolases"/>
    <property type="match status" value="1"/>
</dbReference>
<dbReference type="GO" id="GO:0015421">
    <property type="term" value="F:ABC-type oligopeptide transporter activity"/>
    <property type="evidence" value="ECO:0007669"/>
    <property type="project" value="TreeGrafter"/>
</dbReference>
<evidence type="ECO:0000313" key="15">
    <source>
        <dbReference type="Proteomes" id="UP001174136"/>
    </source>
</evidence>
<dbReference type="InterPro" id="IPR027417">
    <property type="entry name" value="P-loop_NTPase"/>
</dbReference>
<name>A0AA47N1W5_MERPO</name>
<organism evidence="14 15">
    <name type="scientific">Merluccius polli</name>
    <name type="common">Benguela hake</name>
    <name type="synonym">Merluccius cadenati</name>
    <dbReference type="NCBI Taxonomy" id="89951"/>
    <lineage>
        <taxon>Eukaryota</taxon>
        <taxon>Metazoa</taxon>
        <taxon>Chordata</taxon>
        <taxon>Craniata</taxon>
        <taxon>Vertebrata</taxon>
        <taxon>Euteleostomi</taxon>
        <taxon>Actinopterygii</taxon>
        <taxon>Neopterygii</taxon>
        <taxon>Teleostei</taxon>
        <taxon>Neoteleostei</taxon>
        <taxon>Acanthomorphata</taxon>
        <taxon>Zeiogadaria</taxon>
        <taxon>Gadariae</taxon>
        <taxon>Gadiformes</taxon>
        <taxon>Gadoidei</taxon>
        <taxon>Merlucciidae</taxon>
        <taxon>Merluccius</taxon>
    </lineage>
</organism>
<feature type="transmembrane region" description="Helical" evidence="11">
    <location>
        <begin position="102"/>
        <end position="121"/>
    </location>
</feature>